<dbReference type="Proteomes" id="UP000386847">
    <property type="component" value="Chromosome"/>
</dbReference>
<dbReference type="SMART" id="SM00671">
    <property type="entry name" value="SEL1"/>
    <property type="match status" value="2"/>
</dbReference>
<dbReference type="Pfam" id="PF08238">
    <property type="entry name" value="Sel1"/>
    <property type="match status" value="2"/>
</dbReference>
<dbReference type="PANTHER" id="PTHR11102">
    <property type="entry name" value="SEL-1-LIKE PROTEIN"/>
    <property type="match status" value="1"/>
</dbReference>
<sequence length="154" mass="16477">MLTADPFTRSITSSPCPDRGNISGCPGRSTGWWEETDDPCRGFRVGESPFSAAIEAYTSAAKSGDTNAMNRLGILLGTRMDPPDLIEARHWWTTAANAGNTSAMNNLAILLATKTDPPDLIEARHWWTTAANAGNTSAMNNLAILLATKTDPPT</sequence>
<dbReference type="InterPro" id="IPR011990">
    <property type="entry name" value="TPR-like_helical_dom_sf"/>
</dbReference>
<dbReference type="Gene3D" id="1.25.40.10">
    <property type="entry name" value="Tetratricopeptide repeat domain"/>
    <property type="match status" value="1"/>
</dbReference>
<evidence type="ECO:0000256" key="1">
    <source>
        <dbReference type="SAM" id="MobiDB-lite"/>
    </source>
</evidence>
<evidence type="ECO:0000313" key="3">
    <source>
        <dbReference type="Proteomes" id="UP000386847"/>
    </source>
</evidence>
<evidence type="ECO:0008006" key="4">
    <source>
        <dbReference type="Google" id="ProtNLM"/>
    </source>
</evidence>
<organism evidence="2 3">
    <name type="scientific">Raineyella fluvialis</name>
    <dbReference type="NCBI Taxonomy" id="2662261"/>
    <lineage>
        <taxon>Bacteria</taxon>
        <taxon>Bacillati</taxon>
        <taxon>Actinomycetota</taxon>
        <taxon>Actinomycetes</taxon>
        <taxon>Propionibacteriales</taxon>
        <taxon>Propionibacteriaceae</taxon>
        <taxon>Raineyella</taxon>
    </lineage>
</organism>
<protein>
    <recommendedName>
        <fullName evidence="4">Sel1 repeat-containing protein</fullName>
    </recommendedName>
</protein>
<reference evidence="2 3" key="1">
    <citation type="submission" date="2019-10" db="EMBL/GenBank/DDBJ databases">
        <title>Genomic analysis of Raineyella sp. CBA3103.</title>
        <authorList>
            <person name="Roh S.W."/>
        </authorList>
    </citation>
    <scope>NUCLEOTIDE SEQUENCE [LARGE SCALE GENOMIC DNA]</scope>
    <source>
        <strain evidence="2 3">CBA3103</strain>
    </source>
</reference>
<gene>
    <name evidence="2" type="ORF">Rai3103_07130</name>
</gene>
<dbReference type="AlphaFoldDB" id="A0A5Q2F9X1"/>
<accession>A0A5Q2F9X1</accession>
<dbReference type="InterPro" id="IPR006597">
    <property type="entry name" value="Sel1-like"/>
</dbReference>
<dbReference type="EMBL" id="CP045725">
    <property type="protein sequence ID" value="QGF23478.1"/>
    <property type="molecule type" value="Genomic_DNA"/>
</dbReference>
<keyword evidence="3" id="KW-1185">Reference proteome</keyword>
<dbReference type="PANTHER" id="PTHR11102:SF160">
    <property type="entry name" value="ERAD-ASSOCIATED E3 UBIQUITIN-PROTEIN LIGASE COMPONENT HRD3"/>
    <property type="match status" value="1"/>
</dbReference>
<name>A0A5Q2F9X1_9ACTN</name>
<dbReference type="SUPFAM" id="SSF81901">
    <property type="entry name" value="HCP-like"/>
    <property type="match status" value="1"/>
</dbReference>
<evidence type="ECO:0000313" key="2">
    <source>
        <dbReference type="EMBL" id="QGF23478.1"/>
    </source>
</evidence>
<proteinExistence type="predicted"/>
<feature type="region of interest" description="Disordered" evidence="1">
    <location>
        <begin position="1"/>
        <end position="30"/>
    </location>
</feature>
<dbReference type="InterPro" id="IPR050767">
    <property type="entry name" value="Sel1_AlgK"/>
</dbReference>
<dbReference type="KEGG" id="rain:Rai3103_07130"/>